<evidence type="ECO:0000313" key="3">
    <source>
        <dbReference type="Proteomes" id="UP000613266"/>
    </source>
</evidence>
<evidence type="ECO:0000259" key="1">
    <source>
        <dbReference type="Pfam" id="PF13521"/>
    </source>
</evidence>
<dbReference type="RefSeq" id="WP_198109099.1">
    <property type="nucleotide sequence ID" value="NZ_JAEDAK010000001.1"/>
</dbReference>
<dbReference type="InterPro" id="IPR052735">
    <property type="entry name" value="NAD_biosynth-regulator"/>
</dbReference>
<dbReference type="EMBL" id="JAEDAK010000001">
    <property type="protein sequence ID" value="MBH9575484.1"/>
    <property type="molecule type" value="Genomic_DNA"/>
</dbReference>
<accession>A0A931IXD6</accession>
<proteinExistence type="predicted"/>
<dbReference type="PANTHER" id="PTHR37512:SF1">
    <property type="entry name" value="NADR_TTD14 AAA DOMAIN-CONTAINING PROTEIN"/>
    <property type="match status" value="1"/>
</dbReference>
<keyword evidence="2" id="KW-0547">Nucleotide-binding</keyword>
<dbReference type="Gene3D" id="3.40.50.300">
    <property type="entry name" value="P-loop containing nucleotide triphosphate hydrolases"/>
    <property type="match status" value="1"/>
</dbReference>
<dbReference type="InterPro" id="IPR038727">
    <property type="entry name" value="NadR/Ttd14_AAA_dom"/>
</dbReference>
<dbReference type="InterPro" id="IPR027417">
    <property type="entry name" value="P-loop_NTPase"/>
</dbReference>
<dbReference type="GO" id="GO:0005524">
    <property type="term" value="F:ATP binding"/>
    <property type="evidence" value="ECO:0007669"/>
    <property type="project" value="UniProtKB-KW"/>
</dbReference>
<sequence length="192" mass="20933">MKTPCKVALLGAECTGKSSLTTLLGLRLADLDVATVGEYLREWCLASGRTPRREEQAPIAAEQSRRIAAAAQNHRLVVADTTALMTALYSIHYFEDATALPDAVRAQQAFDLTLLCCPEGIPWQADGWLRESPAVRRQAHEALVALLQAQGLPFTVLSGPLDERAALAEMLIRSLPTLRRPHPAWAAERARG</sequence>
<keyword evidence="3" id="KW-1185">Reference proteome</keyword>
<organism evidence="2 3">
    <name type="scientific">Inhella proteolytica</name>
    <dbReference type="NCBI Taxonomy" id="2795029"/>
    <lineage>
        <taxon>Bacteria</taxon>
        <taxon>Pseudomonadati</taxon>
        <taxon>Pseudomonadota</taxon>
        <taxon>Betaproteobacteria</taxon>
        <taxon>Burkholderiales</taxon>
        <taxon>Sphaerotilaceae</taxon>
        <taxon>Inhella</taxon>
    </lineage>
</organism>
<protein>
    <submittedName>
        <fullName evidence="2">ATP-binding protein</fullName>
    </submittedName>
</protein>
<feature type="domain" description="NadR/Ttd14 AAA" evidence="1">
    <location>
        <begin position="6"/>
        <end position="164"/>
    </location>
</feature>
<dbReference type="SUPFAM" id="SSF52540">
    <property type="entry name" value="P-loop containing nucleoside triphosphate hydrolases"/>
    <property type="match status" value="1"/>
</dbReference>
<dbReference type="AlphaFoldDB" id="A0A931IXD6"/>
<dbReference type="Proteomes" id="UP000613266">
    <property type="component" value="Unassembled WGS sequence"/>
</dbReference>
<gene>
    <name evidence="2" type="ORF">I7X39_01075</name>
</gene>
<dbReference type="PANTHER" id="PTHR37512">
    <property type="entry name" value="TRIFUNCTIONAL NAD BIOSYNTHESIS/REGULATOR PROTEIN NADR"/>
    <property type="match status" value="1"/>
</dbReference>
<keyword evidence="2" id="KW-0067">ATP-binding</keyword>
<evidence type="ECO:0000313" key="2">
    <source>
        <dbReference type="EMBL" id="MBH9575484.1"/>
    </source>
</evidence>
<dbReference type="Pfam" id="PF13521">
    <property type="entry name" value="AAA_28"/>
    <property type="match status" value="1"/>
</dbReference>
<reference evidence="2" key="1">
    <citation type="submission" date="2020-12" db="EMBL/GenBank/DDBJ databases">
        <title>The genome sequence of Inhella sp. 1Y17.</title>
        <authorList>
            <person name="Liu Y."/>
        </authorList>
    </citation>
    <scope>NUCLEOTIDE SEQUENCE</scope>
    <source>
        <strain evidence="2">1Y17</strain>
    </source>
</reference>
<comment type="caution">
    <text evidence="2">The sequence shown here is derived from an EMBL/GenBank/DDBJ whole genome shotgun (WGS) entry which is preliminary data.</text>
</comment>
<name>A0A931IXD6_9BURK</name>